<evidence type="ECO:0000313" key="3">
    <source>
        <dbReference type="Proteomes" id="UP000198781"/>
    </source>
</evidence>
<dbReference type="NCBIfam" id="TIGR01641">
    <property type="entry name" value="phageSPP1_gp7"/>
    <property type="match status" value="1"/>
</dbReference>
<evidence type="ECO:0000313" key="2">
    <source>
        <dbReference type="EMBL" id="SDE63665.1"/>
    </source>
</evidence>
<name>A0A1G7EJQ2_9BURK</name>
<protein>
    <submittedName>
        <fullName evidence="2">Phage putative head morphogenesis protein, SPP1 gp7 family</fullName>
    </submittedName>
</protein>
<dbReference type="RefSeq" id="WP_092745977.1">
    <property type="nucleotide sequence ID" value="NZ_FMZC01000023.1"/>
</dbReference>
<keyword evidence="3" id="KW-1185">Reference proteome</keyword>
<feature type="domain" description="Phage head morphogenesis" evidence="1">
    <location>
        <begin position="73"/>
        <end position="189"/>
    </location>
</feature>
<dbReference type="Pfam" id="PF04233">
    <property type="entry name" value="Phage_Mu_F"/>
    <property type="match status" value="1"/>
</dbReference>
<proteinExistence type="predicted"/>
<reference evidence="2 3" key="1">
    <citation type="submission" date="2016-10" db="EMBL/GenBank/DDBJ databases">
        <authorList>
            <person name="de Groot N.N."/>
        </authorList>
    </citation>
    <scope>NUCLEOTIDE SEQUENCE [LARGE SCALE GENOMIC DNA]</scope>
    <source>
        <strain evidence="2 3">DSM 16619</strain>
    </source>
</reference>
<dbReference type="Proteomes" id="UP000198781">
    <property type="component" value="Unassembled WGS sequence"/>
</dbReference>
<dbReference type="AlphaFoldDB" id="A0A1G7EJQ2"/>
<dbReference type="STRING" id="187868.SAMN05192589_12343"/>
<gene>
    <name evidence="2" type="ORF">SAMN05192589_12343</name>
</gene>
<evidence type="ECO:0000259" key="1">
    <source>
        <dbReference type="Pfam" id="PF04233"/>
    </source>
</evidence>
<dbReference type="InterPro" id="IPR006528">
    <property type="entry name" value="Phage_head_morphogenesis_dom"/>
</dbReference>
<dbReference type="EMBL" id="FMZC01000023">
    <property type="protein sequence ID" value="SDE63665.1"/>
    <property type="molecule type" value="Genomic_DNA"/>
</dbReference>
<dbReference type="OrthoDB" id="9813502at2"/>
<accession>A0A1G7EJQ2</accession>
<sequence>MSAATDFAQLQKLSPQEAVSWLVARGQLTRTYAWQDVFQDEHGHQFTVSRLTRLDLLQALHDAIVKSVQGDLSRTDWMKDSEQLLRDAGWWGVKAVTDPMDGDIKLTKFDSARLRLIFDTNTRQAYATGLWQRVERTKRTHPYVRYITRQDERVRASHRAWDNLVLPVDDPFWRQHWPPNGWRCRCRVMPMSQRDYDKGYTLSRPDAETDAGASLVRKPLNKQAPEVELQDYVNPRTGEVTQVPLGVDPGFAYNPGQARQQALQQLVASKLQGADPRLADAARRAGFSED</sequence>
<organism evidence="2 3">
    <name type="scientific">Paracidovorax valerianellae</name>
    <dbReference type="NCBI Taxonomy" id="187868"/>
    <lineage>
        <taxon>Bacteria</taxon>
        <taxon>Pseudomonadati</taxon>
        <taxon>Pseudomonadota</taxon>
        <taxon>Betaproteobacteria</taxon>
        <taxon>Burkholderiales</taxon>
        <taxon>Comamonadaceae</taxon>
        <taxon>Paracidovorax</taxon>
    </lineage>
</organism>